<name>A0A4Z1E8G1_9MICO</name>
<dbReference type="GO" id="GO:0051301">
    <property type="term" value="P:cell division"/>
    <property type="evidence" value="ECO:0007669"/>
    <property type="project" value="UniProtKB-KW"/>
</dbReference>
<accession>A0A4Z1E8G1</accession>
<evidence type="ECO:0000313" key="2">
    <source>
        <dbReference type="EMBL" id="TGO05867.1"/>
    </source>
</evidence>
<keyword evidence="2" id="KW-0132">Cell division</keyword>
<organism evidence="2 3">
    <name type="scientific">Serinibacter arcticus</name>
    <dbReference type="NCBI Taxonomy" id="1655435"/>
    <lineage>
        <taxon>Bacteria</taxon>
        <taxon>Bacillati</taxon>
        <taxon>Actinomycetota</taxon>
        <taxon>Actinomycetes</taxon>
        <taxon>Micrococcales</taxon>
        <taxon>Beutenbergiaceae</taxon>
        <taxon>Serinibacter</taxon>
    </lineage>
</organism>
<proteinExistence type="predicted"/>
<dbReference type="AlphaFoldDB" id="A0A4Z1E8G1"/>
<evidence type="ECO:0000313" key="3">
    <source>
        <dbReference type="Proteomes" id="UP000297318"/>
    </source>
</evidence>
<dbReference type="Proteomes" id="UP000297318">
    <property type="component" value="Unassembled WGS sequence"/>
</dbReference>
<protein>
    <submittedName>
        <fullName evidence="2">Cell division protein FtsL</fullName>
    </submittedName>
</protein>
<dbReference type="EMBL" id="RHPJ01000001">
    <property type="protein sequence ID" value="TGO05867.1"/>
    <property type="molecule type" value="Genomic_DNA"/>
</dbReference>
<gene>
    <name evidence="2" type="ORF">SERN_0059</name>
</gene>
<sequence>MSAAPARIALPATRRPAPQARPRPRLRIVRQTQAEATRVPFFALCATVLVAALLAALGLNTSMAATSYSIRDKQVELAAAQQSAQTLAGQVEQASSPAQVMAQAQALGLVPNPGLVYIRLSDGTLVGGQ</sequence>
<keyword evidence="3" id="KW-1185">Reference proteome</keyword>
<keyword evidence="2" id="KW-0131">Cell cycle</keyword>
<feature type="region of interest" description="Disordered" evidence="1">
    <location>
        <begin position="1"/>
        <end position="22"/>
    </location>
</feature>
<comment type="caution">
    <text evidence="2">The sequence shown here is derived from an EMBL/GenBank/DDBJ whole genome shotgun (WGS) entry which is preliminary data.</text>
</comment>
<dbReference type="OrthoDB" id="5148572at2"/>
<evidence type="ECO:0000256" key="1">
    <source>
        <dbReference type="SAM" id="MobiDB-lite"/>
    </source>
</evidence>
<feature type="compositionally biased region" description="Low complexity" evidence="1">
    <location>
        <begin position="9"/>
        <end position="20"/>
    </location>
</feature>
<dbReference type="RefSeq" id="WP_135848165.1">
    <property type="nucleotide sequence ID" value="NZ_RHPJ01000001.1"/>
</dbReference>
<reference evidence="2 3" key="1">
    <citation type="submission" date="2018-11" db="EMBL/GenBank/DDBJ databases">
        <title>Complete genome sequencing of the Actinobacteria Serinibacter sp. K3-2.</title>
        <authorList>
            <person name="Rakitin A.L."/>
            <person name="Beletsky A.V."/>
            <person name="Mardanov A.V."/>
            <person name="Ravin N.V."/>
            <person name="Gromova A.S."/>
            <person name="Filippova S.N."/>
            <person name="Gal'Chenko V.F."/>
        </authorList>
    </citation>
    <scope>NUCLEOTIDE SEQUENCE [LARGE SCALE GENOMIC DNA]</scope>
    <source>
        <strain evidence="2 3">K3-2</strain>
    </source>
</reference>